<sequence>MGHAIFIFGSAGSGKSTFCKKLTEHGKLIHRQINVVNLDPAQIGESHDYIIDIRDYITTADIMEECDFGPNGSVMIAFSELYNNIDVIDVEDLSNEYLVFDCPGQIELFMHSNDFLNIVEYFSKFFRIGILYFIESQSINDVGKFLGNILCGYISMSRFNVFMSFVLTKVDLIGKETVEDFLETLNDKCDENLLYNKILDLVNIDFKLLDYSDEDSINDLLYWIDNNLQYFDDLDVQKDVE</sequence>
<dbReference type="Gene3D" id="3.40.50.300">
    <property type="entry name" value="P-loop containing nucleotide triphosphate hydrolases"/>
    <property type="match status" value="1"/>
</dbReference>
<comment type="subunit">
    <text evidence="5">Binds to RNA polymerase II (RNAPII).</text>
</comment>
<protein>
    <recommendedName>
        <fullName evidence="5">GPN-loop GTPase 3</fullName>
    </recommendedName>
</protein>
<reference evidence="6 7" key="1">
    <citation type="journal article" date="2015" name="Environ. Microbiol.">
        <title>Genome analyses suggest the presence of polyploidy and recent human-driven expansions in eight global populations of the honeybee pathogen Nosema ceranae.</title>
        <authorList>
            <person name="Pelin A."/>
            <person name="Selman M."/>
            <person name="Aris-Brosou S."/>
            <person name="Farinelli L."/>
            <person name="Corradi N."/>
        </authorList>
    </citation>
    <scope>NUCLEOTIDE SEQUENCE [LARGE SCALE GENOMIC DNA]</scope>
    <source>
        <strain evidence="6 7">PA08 1199</strain>
    </source>
</reference>
<evidence type="ECO:0000256" key="2">
    <source>
        <dbReference type="ARBA" id="ARBA00022741"/>
    </source>
</evidence>
<accession>A0A0F9WDK2</accession>
<dbReference type="GO" id="GO:0005525">
    <property type="term" value="F:GTP binding"/>
    <property type="evidence" value="ECO:0007669"/>
    <property type="project" value="UniProtKB-KW"/>
</dbReference>
<dbReference type="OrthoDB" id="5839at2759"/>
<evidence type="ECO:0000256" key="1">
    <source>
        <dbReference type="ARBA" id="ARBA00005290"/>
    </source>
</evidence>
<dbReference type="PANTHER" id="PTHR21231:SF7">
    <property type="entry name" value="GPN-LOOP GTPASE 3"/>
    <property type="match status" value="1"/>
</dbReference>
<dbReference type="EMBL" id="JPQZ01000041">
    <property type="protein sequence ID" value="KKO74870.1"/>
    <property type="molecule type" value="Genomic_DNA"/>
</dbReference>
<dbReference type="InterPro" id="IPR004130">
    <property type="entry name" value="Gpn"/>
</dbReference>
<dbReference type="InterPro" id="IPR027417">
    <property type="entry name" value="P-loop_NTPase"/>
</dbReference>
<dbReference type="AlphaFoldDB" id="A0A0F9WDK2"/>
<evidence type="ECO:0000256" key="5">
    <source>
        <dbReference type="RuleBase" id="RU365059"/>
    </source>
</evidence>
<organism evidence="6 7">
    <name type="scientific">Vairimorpha ceranae</name>
    <dbReference type="NCBI Taxonomy" id="40302"/>
    <lineage>
        <taxon>Eukaryota</taxon>
        <taxon>Fungi</taxon>
        <taxon>Fungi incertae sedis</taxon>
        <taxon>Microsporidia</taxon>
        <taxon>Nosematidae</taxon>
        <taxon>Vairimorpha</taxon>
    </lineage>
</organism>
<dbReference type="GeneID" id="36320526"/>
<gene>
    <name evidence="6" type="ORF">AAJ76_4100016155</name>
</gene>
<evidence type="ECO:0000313" key="6">
    <source>
        <dbReference type="EMBL" id="KKO74870.1"/>
    </source>
</evidence>
<keyword evidence="7" id="KW-1185">Reference proteome</keyword>
<evidence type="ECO:0000256" key="4">
    <source>
        <dbReference type="ARBA" id="ARBA00023134"/>
    </source>
</evidence>
<comment type="caution">
    <text evidence="6">The sequence shown here is derived from an EMBL/GenBank/DDBJ whole genome shotgun (WGS) entry which is preliminary data.</text>
</comment>
<name>A0A0F9WDK2_9MICR</name>
<dbReference type="VEuPathDB" id="MicrosporidiaDB:NCER_102172"/>
<comment type="similarity">
    <text evidence="1 5">Belongs to the GPN-loop GTPase family.</text>
</comment>
<dbReference type="GO" id="GO:0003924">
    <property type="term" value="F:GTPase activity"/>
    <property type="evidence" value="ECO:0007669"/>
    <property type="project" value="TreeGrafter"/>
</dbReference>
<dbReference type="PANTHER" id="PTHR21231">
    <property type="entry name" value="XPA-BINDING PROTEIN 1-RELATED"/>
    <property type="match status" value="1"/>
</dbReference>
<dbReference type="OMA" id="LYTHMTV"/>
<keyword evidence="3 5" id="KW-0378">Hydrolase</keyword>
<dbReference type="Proteomes" id="UP000034350">
    <property type="component" value="Unassembled WGS sequence"/>
</dbReference>
<dbReference type="Pfam" id="PF03029">
    <property type="entry name" value="ATP_bind_1"/>
    <property type="match status" value="1"/>
</dbReference>
<dbReference type="VEuPathDB" id="MicrosporidiaDB:G9O61_00g007230"/>
<dbReference type="VEuPathDB" id="MicrosporidiaDB:AAJ76_4100016155"/>
<dbReference type="RefSeq" id="XP_024330612.1">
    <property type="nucleotide sequence ID" value="XM_024475580.1"/>
</dbReference>
<keyword evidence="2 5" id="KW-0547">Nucleotide-binding</keyword>
<proteinExistence type="inferred from homology"/>
<dbReference type="CDD" id="cd17868">
    <property type="entry name" value="GPN"/>
    <property type="match status" value="1"/>
</dbReference>
<evidence type="ECO:0000313" key="7">
    <source>
        <dbReference type="Proteomes" id="UP000034350"/>
    </source>
</evidence>
<dbReference type="SUPFAM" id="SSF52540">
    <property type="entry name" value="P-loop containing nucleoside triphosphate hydrolases"/>
    <property type="match status" value="1"/>
</dbReference>
<evidence type="ECO:0000256" key="3">
    <source>
        <dbReference type="ARBA" id="ARBA00022801"/>
    </source>
</evidence>
<comment type="function">
    <text evidence="5">Small GTPase required for proper nuclear import of RNA polymerase II and III (RNAPII and RNAPIII). May act at an RNAP assembly step prior to nuclear import.</text>
</comment>
<keyword evidence="4 5" id="KW-0342">GTP-binding</keyword>